<dbReference type="EC" id="5.1.1.3" evidence="2 7"/>
<comment type="caution">
    <text evidence="8">The sequence shown here is derived from an EMBL/GenBank/DDBJ whole genome shotgun (WGS) entry which is preliminary data.</text>
</comment>
<comment type="catalytic activity">
    <reaction evidence="1 7">
        <text>L-glutamate = D-glutamate</text>
        <dbReference type="Rhea" id="RHEA:12813"/>
        <dbReference type="ChEBI" id="CHEBI:29985"/>
        <dbReference type="ChEBI" id="CHEBI:29986"/>
        <dbReference type="EC" id="5.1.1.3"/>
    </reaction>
</comment>
<evidence type="ECO:0000256" key="3">
    <source>
        <dbReference type="ARBA" id="ARBA00022960"/>
    </source>
</evidence>
<keyword evidence="3 7" id="KW-0133">Cell shape</keyword>
<feature type="binding site" evidence="7">
    <location>
        <begin position="92"/>
        <end position="93"/>
    </location>
    <ligand>
        <name>substrate</name>
    </ligand>
</feature>
<dbReference type="SUPFAM" id="SSF53681">
    <property type="entry name" value="Aspartate/glutamate racemase"/>
    <property type="match status" value="2"/>
</dbReference>
<evidence type="ECO:0000256" key="1">
    <source>
        <dbReference type="ARBA" id="ARBA00001602"/>
    </source>
</evidence>
<dbReference type="InterPro" id="IPR015942">
    <property type="entry name" value="Asp/Glu/hydantoin_racemase"/>
</dbReference>
<feature type="binding site" evidence="7">
    <location>
        <begin position="27"/>
        <end position="28"/>
    </location>
    <ligand>
        <name>substrate</name>
    </ligand>
</feature>
<dbReference type="NCBIfam" id="TIGR00067">
    <property type="entry name" value="glut_race"/>
    <property type="match status" value="1"/>
</dbReference>
<keyword evidence="4 7" id="KW-0573">Peptidoglycan synthesis</keyword>
<comment type="function">
    <text evidence="7">Provides the (R)-glutamate required for cell wall biosynthesis.</text>
</comment>
<keyword evidence="6 7" id="KW-0961">Cell wall biogenesis/degradation</keyword>
<keyword evidence="9" id="KW-1185">Reference proteome</keyword>
<dbReference type="Gene3D" id="3.40.50.1860">
    <property type="match status" value="2"/>
</dbReference>
<feature type="binding site" evidence="7">
    <location>
        <begin position="206"/>
        <end position="207"/>
    </location>
    <ligand>
        <name>substrate</name>
    </ligand>
</feature>
<name>A0A1I4CFD8_9HYPH</name>
<accession>A0A1I4CFD8</accession>
<dbReference type="InterPro" id="IPR001920">
    <property type="entry name" value="Asp/Glu_race"/>
</dbReference>
<evidence type="ECO:0000256" key="2">
    <source>
        <dbReference type="ARBA" id="ARBA00013090"/>
    </source>
</evidence>
<comment type="similarity">
    <text evidence="7">Belongs to the aspartate/glutamate racemases family.</text>
</comment>
<dbReference type="EMBL" id="FOSK01000009">
    <property type="protein sequence ID" value="SFK79300.1"/>
    <property type="molecule type" value="Genomic_DNA"/>
</dbReference>
<feature type="binding site" evidence="7">
    <location>
        <begin position="59"/>
        <end position="60"/>
    </location>
    <ligand>
        <name>substrate</name>
    </ligand>
</feature>
<feature type="active site" description="Proton donor/acceptor" evidence="7">
    <location>
        <position position="205"/>
    </location>
</feature>
<dbReference type="Pfam" id="PF01177">
    <property type="entry name" value="Asp_Glu_race"/>
    <property type="match status" value="1"/>
</dbReference>
<keyword evidence="5 7" id="KW-0413">Isomerase</keyword>
<dbReference type="PANTHER" id="PTHR21198:SF2">
    <property type="entry name" value="GLUTAMATE RACEMASE"/>
    <property type="match status" value="1"/>
</dbReference>
<reference evidence="8 9" key="1">
    <citation type="submission" date="2016-10" db="EMBL/GenBank/DDBJ databases">
        <authorList>
            <person name="Varghese N."/>
            <person name="Submissions S."/>
        </authorList>
    </citation>
    <scope>NUCLEOTIDE SEQUENCE [LARGE SCALE GENOMIC DNA]</scope>
    <source>
        <strain evidence="8 9">DSM 16392</strain>
    </source>
</reference>
<dbReference type="InterPro" id="IPR004391">
    <property type="entry name" value="Glu_race"/>
</dbReference>
<evidence type="ECO:0000313" key="8">
    <source>
        <dbReference type="EMBL" id="SFK79300.1"/>
    </source>
</evidence>
<dbReference type="PANTHER" id="PTHR21198">
    <property type="entry name" value="GLUTAMATE RACEMASE"/>
    <property type="match status" value="1"/>
</dbReference>
<dbReference type="InterPro" id="IPR033134">
    <property type="entry name" value="Asp/Glu_racemase_AS_2"/>
</dbReference>
<dbReference type="HAMAP" id="MF_00258">
    <property type="entry name" value="Glu_racemase"/>
    <property type="match status" value="1"/>
</dbReference>
<comment type="pathway">
    <text evidence="7">Cell wall biogenesis; peptidoglycan biosynthesis.</text>
</comment>
<organism evidence="8 9">
    <name type="scientific">Pseudovibrio ascidiaceicola</name>
    <dbReference type="NCBI Taxonomy" id="285279"/>
    <lineage>
        <taxon>Bacteria</taxon>
        <taxon>Pseudomonadati</taxon>
        <taxon>Pseudomonadota</taxon>
        <taxon>Alphaproteobacteria</taxon>
        <taxon>Hyphomicrobiales</taxon>
        <taxon>Stappiaceae</taxon>
        <taxon>Pseudovibrio</taxon>
    </lineage>
</organism>
<feature type="active site" description="Proton donor/acceptor" evidence="7">
    <location>
        <position position="91"/>
    </location>
</feature>
<sequence>MLTGSPAIPFQQMHMQADTSGRVLVLDSGVGGLSVQREIKRMLPDAALLYLADRAAFPYGDWDAAALREHICALVVSVSEVWQPSAVVIACNTASTLVLKSLREIMSVPVVGTVPAIKPAASQTQSGVFAVLATPGTVKRDYTQDLIIEFAPEHHIALVGATGLAALAEDKLAGRVVDLDRLLQEIVPCFVEKDGQRTDCIVLGCTHYPFLQEEMEQVAPWPVTWIDPAPAIAKRLVQVVEPETIATGFEDLFFLTS</sequence>
<dbReference type="Proteomes" id="UP000199598">
    <property type="component" value="Unassembled WGS sequence"/>
</dbReference>
<evidence type="ECO:0000256" key="6">
    <source>
        <dbReference type="ARBA" id="ARBA00023316"/>
    </source>
</evidence>
<dbReference type="InterPro" id="IPR018187">
    <property type="entry name" value="Asp/Glu_racemase_AS_1"/>
</dbReference>
<evidence type="ECO:0000256" key="5">
    <source>
        <dbReference type="ARBA" id="ARBA00023235"/>
    </source>
</evidence>
<evidence type="ECO:0000256" key="7">
    <source>
        <dbReference type="HAMAP-Rule" id="MF_00258"/>
    </source>
</evidence>
<evidence type="ECO:0000256" key="4">
    <source>
        <dbReference type="ARBA" id="ARBA00022984"/>
    </source>
</evidence>
<proteinExistence type="inferred from homology"/>
<protein>
    <recommendedName>
        <fullName evidence="2 7">Glutamate racemase</fullName>
        <ecNumber evidence="2 7">5.1.1.3</ecNumber>
    </recommendedName>
</protein>
<gene>
    <name evidence="7" type="primary">murI</name>
    <name evidence="8" type="ORF">SAMN04488518_10997</name>
</gene>
<dbReference type="PROSITE" id="PS00924">
    <property type="entry name" value="ASP_GLU_RACEMASE_2"/>
    <property type="match status" value="1"/>
</dbReference>
<dbReference type="PROSITE" id="PS00923">
    <property type="entry name" value="ASP_GLU_RACEMASE_1"/>
    <property type="match status" value="1"/>
</dbReference>
<evidence type="ECO:0000313" key="9">
    <source>
        <dbReference type="Proteomes" id="UP000199598"/>
    </source>
</evidence>